<gene>
    <name evidence="2" type="ORF">FA09DRAFT_29433</name>
</gene>
<feature type="region of interest" description="Disordered" evidence="1">
    <location>
        <begin position="1"/>
        <end position="60"/>
    </location>
</feature>
<dbReference type="EMBL" id="KZ819293">
    <property type="protein sequence ID" value="PWN97856.1"/>
    <property type="molecule type" value="Genomic_DNA"/>
</dbReference>
<dbReference type="Proteomes" id="UP000245946">
    <property type="component" value="Unassembled WGS sequence"/>
</dbReference>
<organism evidence="2 3">
    <name type="scientific">Tilletiopsis washingtonensis</name>
    <dbReference type="NCBI Taxonomy" id="58919"/>
    <lineage>
        <taxon>Eukaryota</taxon>
        <taxon>Fungi</taxon>
        <taxon>Dikarya</taxon>
        <taxon>Basidiomycota</taxon>
        <taxon>Ustilaginomycotina</taxon>
        <taxon>Exobasidiomycetes</taxon>
        <taxon>Entylomatales</taxon>
        <taxon>Entylomatales incertae sedis</taxon>
        <taxon>Tilletiopsis</taxon>
    </lineage>
</organism>
<feature type="compositionally biased region" description="Basic and acidic residues" evidence="1">
    <location>
        <begin position="166"/>
        <end position="176"/>
    </location>
</feature>
<evidence type="ECO:0000313" key="2">
    <source>
        <dbReference type="EMBL" id="PWN97856.1"/>
    </source>
</evidence>
<accession>A0A316Z9A2</accession>
<feature type="compositionally biased region" description="Basic residues" evidence="1">
    <location>
        <begin position="51"/>
        <end position="60"/>
    </location>
</feature>
<dbReference type="RefSeq" id="XP_025598135.1">
    <property type="nucleotide sequence ID" value="XM_025740074.1"/>
</dbReference>
<evidence type="ECO:0000256" key="1">
    <source>
        <dbReference type="SAM" id="MobiDB-lite"/>
    </source>
</evidence>
<dbReference type="AlphaFoldDB" id="A0A316Z9A2"/>
<protein>
    <submittedName>
        <fullName evidence="2">Uncharacterized protein</fullName>
    </submittedName>
</protein>
<sequence length="176" mass="18907">MRSSGAGPARVSAPMLAEASAHKAVPRQKVERDAANSGSAAVRTLSSAQRRTGRLPRPRKTCRCAGARASAWRWRPRAGDVARLIAEADPGARTPRCPGLIGAHSLALAHSLARACERRKIHSHGGSRRHRSDDCSALGCRDAWATARRACGNEEAELQNGTDMASENREPCRERA</sequence>
<keyword evidence="3" id="KW-1185">Reference proteome</keyword>
<evidence type="ECO:0000313" key="3">
    <source>
        <dbReference type="Proteomes" id="UP000245946"/>
    </source>
</evidence>
<feature type="compositionally biased region" description="Polar residues" evidence="1">
    <location>
        <begin position="36"/>
        <end position="50"/>
    </location>
</feature>
<name>A0A316Z9A2_9BASI</name>
<feature type="region of interest" description="Disordered" evidence="1">
    <location>
        <begin position="156"/>
        <end position="176"/>
    </location>
</feature>
<reference evidence="2 3" key="1">
    <citation type="journal article" date="2018" name="Mol. Biol. Evol.">
        <title>Broad Genomic Sampling Reveals a Smut Pathogenic Ancestry of the Fungal Clade Ustilaginomycotina.</title>
        <authorList>
            <person name="Kijpornyongpan T."/>
            <person name="Mondo S.J."/>
            <person name="Barry K."/>
            <person name="Sandor L."/>
            <person name="Lee J."/>
            <person name="Lipzen A."/>
            <person name="Pangilinan J."/>
            <person name="LaButti K."/>
            <person name="Hainaut M."/>
            <person name="Henrissat B."/>
            <person name="Grigoriev I.V."/>
            <person name="Spatafora J.W."/>
            <person name="Aime M.C."/>
        </authorList>
    </citation>
    <scope>NUCLEOTIDE SEQUENCE [LARGE SCALE GENOMIC DNA]</scope>
    <source>
        <strain evidence="2 3">MCA 4186</strain>
    </source>
</reference>
<proteinExistence type="predicted"/>
<dbReference type="GeneID" id="37267620"/>